<keyword evidence="3" id="KW-1185">Reference proteome</keyword>
<feature type="compositionally biased region" description="Basic and acidic residues" evidence="1">
    <location>
        <begin position="112"/>
        <end position="121"/>
    </location>
</feature>
<evidence type="ECO:0000256" key="1">
    <source>
        <dbReference type="SAM" id="MobiDB-lite"/>
    </source>
</evidence>
<sequence>MLIVPLSPAKKEAMGGFEGAKRNQGSPAPRPPDPQQGKRLQIMSPFPSLSDTMRNLTISDNVKELSTSPPSELSAVPRVLPPNVPLSDTSDVSSDSASDSENEDDVELIAKCPDKLKDQKKNSRPKPYSAKDSFNSSGGIVYSQQSVPSSVYAATRVDSLNIPLDAEATNSYPVASGVCQVPACTPVVPNYFQSTGNTHLNIPCHVSAISQPREAYLTSGTSASAVKPVVNTGFYESSNTSTFNISCDDHYQTQIPETVEEFSRKCLTENSDQSSVEKRFEQELFSQIKQLNEEQQESLEKAIRAILEDDVDSTPAARPKDDPQDVYSKPWKSVDSNYGTLSPGSSVTLSPGGAVSPSYRRQHASSIDSDRGSICSTPSPFEPEESASVRIAKPVEEIFNILGDSPLSQIPPPVPYRPALQVRQPTLVLPSVRPEYSPTTPSLVMATSGIERYKKTLDKKVLEIVWIKACLSNNIQADMITKALRSPPNAPGYAENIFALVELARKKNLAEALLGPPEMPGPLYVAALELPKSPLIARLIADTIITLKESPDKVYDSNGNNLLHIIAKYGDSHAGVLAELLHVKQPSEGSRGGSVPGFNVDKKNLMDETPLHVAVRAHINSNNCSRTISTINITKLLRDHGAGLHFQVCHL</sequence>
<dbReference type="InterPro" id="IPR036770">
    <property type="entry name" value="Ankyrin_rpt-contain_sf"/>
</dbReference>
<dbReference type="EMBL" id="JBFDAA010000015">
    <property type="protein sequence ID" value="KAL1117751.1"/>
    <property type="molecule type" value="Genomic_DNA"/>
</dbReference>
<dbReference type="Gene3D" id="1.25.40.20">
    <property type="entry name" value="Ankyrin repeat-containing domain"/>
    <property type="match status" value="1"/>
</dbReference>
<dbReference type="AlphaFoldDB" id="A0ABD0Y2Q9"/>
<evidence type="ECO:0000313" key="3">
    <source>
        <dbReference type="Proteomes" id="UP001558652"/>
    </source>
</evidence>
<feature type="compositionally biased region" description="Polar residues" evidence="1">
    <location>
        <begin position="47"/>
        <end position="71"/>
    </location>
</feature>
<name>A0ABD0Y2Q9_9HEMI</name>
<feature type="compositionally biased region" description="Polar residues" evidence="1">
    <location>
        <begin position="334"/>
        <end position="349"/>
    </location>
</feature>
<organism evidence="2 3">
    <name type="scientific">Ranatra chinensis</name>
    <dbReference type="NCBI Taxonomy" id="642074"/>
    <lineage>
        <taxon>Eukaryota</taxon>
        <taxon>Metazoa</taxon>
        <taxon>Ecdysozoa</taxon>
        <taxon>Arthropoda</taxon>
        <taxon>Hexapoda</taxon>
        <taxon>Insecta</taxon>
        <taxon>Pterygota</taxon>
        <taxon>Neoptera</taxon>
        <taxon>Paraneoptera</taxon>
        <taxon>Hemiptera</taxon>
        <taxon>Heteroptera</taxon>
        <taxon>Panheteroptera</taxon>
        <taxon>Nepomorpha</taxon>
        <taxon>Nepidae</taxon>
        <taxon>Ranatrinae</taxon>
        <taxon>Ranatra</taxon>
    </lineage>
</organism>
<reference evidence="2 3" key="1">
    <citation type="submission" date="2024-07" db="EMBL/GenBank/DDBJ databases">
        <title>Chromosome-level genome assembly of the water stick insect Ranatra chinensis (Heteroptera: Nepidae).</title>
        <authorList>
            <person name="Liu X."/>
        </authorList>
    </citation>
    <scope>NUCLEOTIDE SEQUENCE [LARGE SCALE GENOMIC DNA]</scope>
    <source>
        <strain evidence="2">Cailab_2021Rc</strain>
        <tissue evidence="2">Muscle</tissue>
    </source>
</reference>
<dbReference type="Proteomes" id="UP001558652">
    <property type="component" value="Unassembled WGS sequence"/>
</dbReference>
<gene>
    <name evidence="2" type="ORF">AAG570_004066</name>
</gene>
<feature type="region of interest" description="Disordered" evidence="1">
    <location>
        <begin position="310"/>
        <end position="387"/>
    </location>
</feature>
<feature type="compositionally biased region" description="Low complexity" evidence="1">
    <location>
        <begin position="87"/>
        <end position="97"/>
    </location>
</feature>
<accession>A0ABD0Y2Q9</accession>
<feature type="region of interest" description="Disordered" evidence="1">
    <location>
        <begin position="1"/>
        <end position="135"/>
    </location>
</feature>
<protein>
    <submittedName>
        <fullName evidence="2">Uncharacterized protein</fullName>
    </submittedName>
</protein>
<feature type="compositionally biased region" description="Acidic residues" evidence="1">
    <location>
        <begin position="98"/>
        <end position="107"/>
    </location>
</feature>
<dbReference type="SUPFAM" id="SSF48403">
    <property type="entry name" value="Ankyrin repeat"/>
    <property type="match status" value="1"/>
</dbReference>
<evidence type="ECO:0000313" key="2">
    <source>
        <dbReference type="EMBL" id="KAL1117751.1"/>
    </source>
</evidence>
<proteinExistence type="predicted"/>
<comment type="caution">
    <text evidence="2">The sequence shown here is derived from an EMBL/GenBank/DDBJ whole genome shotgun (WGS) entry which is preliminary data.</text>
</comment>